<dbReference type="AlphaFoldDB" id="A0A419SIK0"/>
<evidence type="ECO:0000313" key="1">
    <source>
        <dbReference type="EMBL" id="RKD23787.1"/>
    </source>
</evidence>
<reference evidence="1 2" key="1">
    <citation type="submission" date="2016-08" db="EMBL/GenBank/DDBJ databases">
        <title>Novel Firmicute Genomes.</title>
        <authorList>
            <person name="Poppleton D.I."/>
            <person name="Gribaldo S."/>
        </authorList>
    </citation>
    <scope>NUCLEOTIDE SEQUENCE [LARGE SCALE GENOMIC DNA]</scope>
    <source>
        <strain evidence="1 2">RAOx-1</strain>
    </source>
</reference>
<name>A0A419SIK0_9BACL</name>
<gene>
    <name evidence="1" type="ORF">BEP19_04990</name>
</gene>
<dbReference type="Proteomes" id="UP000284219">
    <property type="component" value="Unassembled WGS sequence"/>
</dbReference>
<organism evidence="1 2">
    <name type="scientific">Ammoniphilus oxalaticus</name>
    <dbReference type="NCBI Taxonomy" id="66863"/>
    <lineage>
        <taxon>Bacteria</taxon>
        <taxon>Bacillati</taxon>
        <taxon>Bacillota</taxon>
        <taxon>Bacilli</taxon>
        <taxon>Bacillales</taxon>
        <taxon>Paenibacillaceae</taxon>
        <taxon>Aneurinibacillus group</taxon>
        <taxon>Ammoniphilus</taxon>
    </lineage>
</organism>
<evidence type="ECO:0000313" key="2">
    <source>
        <dbReference type="Proteomes" id="UP000284219"/>
    </source>
</evidence>
<accession>A0A419SIK0</accession>
<proteinExistence type="predicted"/>
<protein>
    <submittedName>
        <fullName evidence="1">Uncharacterized protein</fullName>
    </submittedName>
</protein>
<sequence>MRRLNCVIINMEAIKAGDVAMKYITQNIMLLILAVGLGGCSLFQASPEEVEEYEAAFIKMADEAVIEAENGQKVLAEIRYKVDHEGLKKTKVLNTLSDGTDIAKAIKADVIRARIPAEWEPVRELWMESLDKRIEAYNELFRYYDFMDEKYKDSGEALLKESLEMFQEAQQQIEAFRK</sequence>
<comment type="caution">
    <text evidence="1">The sequence shown here is derived from an EMBL/GenBank/DDBJ whole genome shotgun (WGS) entry which is preliminary data.</text>
</comment>
<keyword evidence="2" id="KW-1185">Reference proteome</keyword>
<dbReference type="EMBL" id="MCHY01000008">
    <property type="protein sequence ID" value="RKD23787.1"/>
    <property type="molecule type" value="Genomic_DNA"/>
</dbReference>
<dbReference type="RefSeq" id="WP_120189015.1">
    <property type="nucleotide sequence ID" value="NZ_MCHY01000008.1"/>
</dbReference>
<dbReference type="OrthoDB" id="2678766at2"/>